<reference evidence="2 3" key="1">
    <citation type="journal article" date="2012" name="Genome Biol.">
        <title>Genome and low-iron response of an oceanic diatom adapted to chronic iron limitation.</title>
        <authorList>
            <person name="Lommer M."/>
            <person name="Specht M."/>
            <person name="Roy A.S."/>
            <person name="Kraemer L."/>
            <person name="Andreson R."/>
            <person name="Gutowska M.A."/>
            <person name="Wolf J."/>
            <person name="Bergner S.V."/>
            <person name="Schilhabel M.B."/>
            <person name="Klostermeier U.C."/>
            <person name="Beiko R.G."/>
            <person name="Rosenstiel P."/>
            <person name="Hippler M."/>
            <person name="Laroche J."/>
        </authorList>
    </citation>
    <scope>NUCLEOTIDE SEQUENCE [LARGE SCALE GENOMIC DNA]</scope>
    <source>
        <strain evidence="2 3">CCMP1005</strain>
    </source>
</reference>
<evidence type="ECO:0000313" key="3">
    <source>
        <dbReference type="Proteomes" id="UP000266841"/>
    </source>
</evidence>
<keyword evidence="3" id="KW-1185">Reference proteome</keyword>
<evidence type="ECO:0000313" key="2">
    <source>
        <dbReference type="EMBL" id="EJK73965.1"/>
    </source>
</evidence>
<feature type="domain" description="RXYLT1 C-terminal" evidence="1">
    <location>
        <begin position="177"/>
        <end position="338"/>
    </location>
</feature>
<dbReference type="PANTHER" id="PTHR15576:SF1">
    <property type="entry name" value="RIBITOL-5-PHOSPHATE XYLOSYLTRANSFERASE 1"/>
    <property type="match status" value="1"/>
</dbReference>
<dbReference type="Pfam" id="PF24785">
    <property type="entry name" value="RXYLT1_C"/>
    <property type="match status" value="1"/>
</dbReference>
<dbReference type="InterPro" id="IPR057538">
    <property type="entry name" value="RXYLT1_C"/>
</dbReference>
<organism evidence="2 3">
    <name type="scientific">Thalassiosira oceanica</name>
    <name type="common">Marine diatom</name>
    <dbReference type="NCBI Taxonomy" id="159749"/>
    <lineage>
        <taxon>Eukaryota</taxon>
        <taxon>Sar</taxon>
        <taxon>Stramenopiles</taxon>
        <taxon>Ochrophyta</taxon>
        <taxon>Bacillariophyta</taxon>
        <taxon>Coscinodiscophyceae</taxon>
        <taxon>Thalassiosirophycidae</taxon>
        <taxon>Thalassiosirales</taxon>
        <taxon>Thalassiosiraceae</taxon>
        <taxon>Thalassiosira</taxon>
    </lineage>
</organism>
<gene>
    <name evidence="2" type="ORF">THAOC_04388</name>
</gene>
<comment type="caution">
    <text evidence="2">The sequence shown here is derived from an EMBL/GenBank/DDBJ whole genome shotgun (WGS) entry which is preliminary data.</text>
</comment>
<accession>K0T8S3</accession>
<dbReference type="GO" id="GO:0035269">
    <property type="term" value="P:protein O-linked glycosylation via mannose"/>
    <property type="evidence" value="ECO:0007669"/>
    <property type="project" value="InterPro"/>
</dbReference>
<name>K0T8S3_THAOC</name>
<proteinExistence type="predicted"/>
<dbReference type="GO" id="GO:0120053">
    <property type="term" value="F:ribitol beta-1,4-xylosyltransferase activity"/>
    <property type="evidence" value="ECO:0007669"/>
    <property type="project" value="InterPro"/>
</dbReference>
<sequence>MARVIFFAAATATALALLGPLIFMLKSETYLADNERAPTAQIRRRRLGVASLLSRRLGLDDYLDPKTEESKGDDYALMKSVVLPLGTTKVTIYRYQWTNANDDSSSFLDTEVLKRFGSGRASFNIVKNYTSIRGVHPSHFKGSSRLCNCLGAVEEALNAPCVAIQQHSHSSEVMDAPLIQASSRHYVYNALFATSSHYNRGVLAKVIAENRESSGMRSFVHVPDRWGNETKSMLTQEDYVQVLLRSVFTLAPTGHNPECFRLHEAVEAGSIPIFATGDYYAVIPCKGSIDPWLESPMITLRNWDELYSTMQSLLQDPRELDRRQNEMRVWYVSYMRATVWDFENFVLSGYHDPYT</sequence>
<dbReference type="GO" id="GO:0005794">
    <property type="term" value="C:Golgi apparatus"/>
    <property type="evidence" value="ECO:0007669"/>
    <property type="project" value="TreeGrafter"/>
</dbReference>
<dbReference type="InterPro" id="IPR055286">
    <property type="entry name" value="RXYLT1-like"/>
</dbReference>
<dbReference type="AlphaFoldDB" id="K0T8S3"/>
<dbReference type="OrthoDB" id="1924787at2759"/>
<evidence type="ECO:0000259" key="1">
    <source>
        <dbReference type="Pfam" id="PF24785"/>
    </source>
</evidence>
<dbReference type="EMBL" id="AGNL01004065">
    <property type="protein sequence ID" value="EJK73965.1"/>
    <property type="molecule type" value="Genomic_DNA"/>
</dbReference>
<dbReference type="PANTHER" id="PTHR15576">
    <property type="entry name" value="RIBITOL-5-PHOSPHATE XYLOSYLTRANSFERASE 1"/>
    <property type="match status" value="1"/>
</dbReference>
<protein>
    <recommendedName>
        <fullName evidence="1">RXYLT1 C-terminal domain-containing protein</fullName>
    </recommendedName>
</protein>
<dbReference type="Proteomes" id="UP000266841">
    <property type="component" value="Unassembled WGS sequence"/>
</dbReference>